<dbReference type="Proteomes" id="UP000887159">
    <property type="component" value="Unassembled WGS sequence"/>
</dbReference>
<dbReference type="AlphaFoldDB" id="A0A8X6V0J3"/>
<sequence>MIQPTREEPFLPFLSLCKTISYRLDPISISLFPLNPFKVPERVHYIPFVISHWPALKSLHTALGLISVLFERTLQSLFLVLKCTDTRRSSAHLDTCPPRCHCFLEAILTSSS</sequence>
<comment type="caution">
    <text evidence="1">The sequence shown here is derived from an EMBL/GenBank/DDBJ whole genome shotgun (WGS) entry which is preliminary data.</text>
</comment>
<evidence type="ECO:0000313" key="2">
    <source>
        <dbReference type="Proteomes" id="UP000887159"/>
    </source>
</evidence>
<protein>
    <submittedName>
        <fullName evidence="1">Uncharacterized protein</fullName>
    </submittedName>
</protein>
<dbReference type="EMBL" id="BMAU01021058">
    <property type="protein sequence ID" value="GFX88694.1"/>
    <property type="molecule type" value="Genomic_DNA"/>
</dbReference>
<organism evidence="1 2">
    <name type="scientific">Trichonephila clavipes</name>
    <name type="common">Golden silk orbweaver</name>
    <name type="synonym">Nephila clavipes</name>
    <dbReference type="NCBI Taxonomy" id="2585209"/>
    <lineage>
        <taxon>Eukaryota</taxon>
        <taxon>Metazoa</taxon>
        <taxon>Ecdysozoa</taxon>
        <taxon>Arthropoda</taxon>
        <taxon>Chelicerata</taxon>
        <taxon>Arachnida</taxon>
        <taxon>Araneae</taxon>
        <taxon>Araneomorphae</taxon>
        <taxon>Entelegynae</taxon>
        <taxon>Araneoidea</taxon>
        <taxon>Nephilidae</taxon>
        <taxon>Trichonephila</taxon>
    </lineage>
</organism>
<proteinExistence type="predicted"/>
<evidence type="ECO:0000313" key="1">
    <source>
        <dbReference type="EMBL" id="GFX88694.1"/>
    </source>
</evidence>
<accession>A0A8X6V0J3</accession>
<keyword evidence="2" id="KW-1185">Reference proteome</keyword>
<name>A0A8X6V0J3_TRICX</name>
<gene>
    <name evidence="1" type="ORF">TNCV_4636151</name>
</gene>
<reference evidence="1" key="1">
    <citation type="submission" date="2020-08" db="EMBL/GenBank/DDBJ databases">
        <title>Multicomponent nature underlies the extraordinary mechanical properties of spider dragline silk.</title>
        <authorList>
            <person name="Kono N."/>
            <person name="Nakamura H."/>
            <person name="Mori M."/>
            <person name="Yoshida Y."/>
            <person name="Ohtoshi R."/>
            <person name="Malay A.D."/>
            <person name="Moran D.A.P."/>
            <person name="Tomita M."/>
            <person name="Numata K."/>
            <person name="Arakawa K."/>
        </authorList>
    </citation>
    <scope>NUCLEOTIDE SEQUENCE</scope>
</reference>